<evidence type="ECO:0000256" key="1">
    <source>
        <dbReference type="SAM" id="Phobius"/>
    </source>
</evidence>
<feature type="transmembrane region" description="Helical" evidence="1">
    <location>
        <begin position="66"/>
        <end position="94"/>
    </location>
</feature>
<feature type="transmembrane region" description="Helical" evidence="1">
    <location>
        <begin position="100"/>
        <end position="121"/>
    </location>
</feature>
<sequence>MNSYNIKVFFIALLSLAVLIATISSWFIGELQVVAAFFVAVIVIFVIAGFFAVIASNRDKPNPFRFLAGLAIMMFVVLVATPVHFIFLMPLYYALKEFDYPIAISLPVMSIIPYLMVFWFINREWGYAMLFIAGMAIVGYGVFDSFFILWLIEKFKFLA</sequence>
<keyword evidence="1" id="KW-0472">Membrane</keyword>
<gene>
    <name evidence="2" type="ORF">MNBD_GAMMA10-1032</name>
</gene>
<reference evidence="2" key="1">
    <citation type="submission" date="2018-06" db="EMBL/GenBank/DDBJ databases">
        <authorList>
            <person name="Zhirakovskaya E."/>
        </authorList>
    </citation>
    <scope>NUCLEOTIDE SEQUENCE</scope>
</reference>
<dbReference type="AlphaFoldDB" id="A0A3B0XU92"/>
<organism evidence="2">
    <name type="scientific">hydrothermal vent metagenome</name>
    <dbReference type="NCBI Taxonomy" id="652676"/>
    <lineage>
        <taxon>unclassified sequences</taxon>
        <taxon>metagenomes</taxon>
        <taxon>ecological metagenomes</taxon>
    </lineage>
</organism>
<proteinExistence type="predicted"/>
<feature type="transmembrane region" description="Helical" evidence="1">
    <location>
        <begin position="34"/>
        <end position="54"/>
    </location>
</feature>
<feature type="transmembrane region" description="Helical" evidence="1">
    <location>
        <begin position="128"/>
        <end position="152"/>
    </location>
</feature>
<protein>
    <submittedName>
        <fullName evidence="2">Uncharacterized protein</fullName>
    </submittedName>
</protein>
<keyword evidence="1" id="KW-0812">Transmembrane</keyword>
<accession>A0A3B0XU92</accession>
<feature type="transmembrane region" description="Helical" evidence="1">
    <location>
        <begin position="7"/>
        <end position="28"/>
    </location>
</feature>
<dbReference type="EMBL" id="UOFJ01000327">
    <property type="protein sequence ID" value="VAW68340.1"/>
    <property type="molecule type" value="Genomic_DNA"/>
</dbReference>
<name>A0A3B0XU92_9ZZZZ</name>
<keyword evidence="1" id="KW-1133">Transmembrane helix</keyword>
<evidence type="ECO:0000313" key="2">
    <source>
        <dbReference type="EMBL" id="VAW68340.1"/>
    </source>
</evidence>